<dbReference type="GO" id="GO:0000014">
    <property type="term" value="F:single-stranded DNA endodeoxyribonuclease activity"/>
    <property type="evidence" value="ECO:0007669"/>
    <property type="project" value="TreeGrafter"/>
</dbReference>
<dbReference type="PANTHER" id="PTHR46060:SF2">
    <property type="entry name" value="HISTONE-LYSINE N-METHYLTRANSFERASE SETMAR"/>
    <property type="match status" value="1"/>
</dbReference>
<evidence type="ECO:0000313" key="3">
    <source>
        <dbReference type="Proteomes" id="UP000092462"/>
    </source>
</evidence>
<dbReference type="AlphaFoldDB" id="A0A1B0D2H1"/>
<feature type="domain" description="Mos1 transposase HTH" evidence="1">
    <location>
        <begin position="52"/>
        <end position="101"/>
    </location>
</feature>
<evidence type="ECO:0000313" key="2">
    <source>
        <dbReference type="EnsemblMetazoa" id="PPAI001544-PA"/>
    </source>
</evidence>
<organism evidence="2 3">
    <name type="scientific">Phlebotomus papatasi</name>
    <name type="common">Sandfly</name>
    <dbReference type="NCBI Taxonomy" id="29031"/>
    <lineage>
        <taxon>Eukaryota</taxon>
        <taxon>Metazoa</taxon>
        <taxon>Ecdysozoa</taxon>
        <taxon>Arthropoda</taxon>
        <taxon>Hexapoda</taxon>
        <taxon>Insecta</taxon>
        <taxon>Pterygota</taxon>
        <taxon>Neoptera</taxon>
        <taxon>Endopterygota</taxon>
        <taxon>Diptera</taxon>
        <taxon>Nematocera</taxon>
        <taxon>Psychodoidea</taxon>
        <taxon>Psychodidae</taxon>
        <taxon>Phlebotomus</taxon>
        <taxon>Phlebotomus</taxon>
    </lineage>
</organism>
<dbReference type="PANTHER" id="PTHR46060">
    <property type="entry name" value="MARINER MOS1 TRANSPOSASE-LIKE PROTEIN"/>
    <property type="match status" value="1"/>
</dbReference>
<dbReference type="EMBL" id="AJVK01022799">
    <property type="status" value="NOT_ANNOTATED_CDS"/>
    <property type="molecule type" value="Genomic_DNA"/>
</dbReference>
<name>A0A1B0D2H1_PHLPP</name>
<dbReference type="GO" id="GO:0044547">
    <property type="term" value="F:DNA topoisomerase binding"/>
    <property type="evidence" value="ECO:0007669"/>
    <property type="project" value="TreeGrafter"/>
</dbReference>
<dbReference type="VEuPathDB" id="VectorBase:PPAI001544"/>
<accession>A0A1B0D2H1</accession>
<dbReference type="InterPro" id="IPR052709">
    <property type="entry name" value="Transposase-MT_Hybrid"/>
</dbReference>
<dbReference type="Proteomes" id="UP000092462">
    <property type="component" value="Unassembled WGS sequence"/>
</dbReference>
<dbReference type="GO" id="GO:0005634">
    <property type="term" value="C:nucleus"/>
    <property type="evidence" value="ECO:0007669"/>
    <property type="project" value="TreeGrafter"/>
</dbReference>
<proteinExistence type="predicted"/>
<dbReference type="EnsemblMetazoa" id="PPAI001544-RA">
    <property type="protein sequence ID" value="PPAI001544-PA"/>
    <property type="gene ID" value="PPAI001544"/>
</dbReference>
<protein>
    <recommendedName>
        <fullName evidence="1">Mos1 transposase HTH domain-containing protein</fullName>
    </recommendedName>
</protein>
<dbReference type="GO" id="GO:0003690">
    <property type="term" value="F:double-stranded DNA binding"/>
    <property type="evidence" value="ECO:0007669"/>
    <property type="project" value="TreeGrafter"/>
</dbReference>
<dbReference type="GO" id="GO:0006303">
    <property type="term" value="P:double-strand break repair via nonhomologous end joining"/>
    <property type="evidence" value="ECO:0007669"/>
    <property type="project" value="TreeGrafter"/>
</dbReference>
<dbReference type="InterPro" id="IPR041426">
    <property type="entry name" value="Mos1_HTH"/>
</dbReference>
<dbReference type="GO" id="GO:0042800">
    <property type="term" value="F:histone H3K4 methyltransferase activity"/>
    <property type="evidence" value="ECO:0007669"/>
    <property type="project" value="TreeGrafter"/>
</dbReference>
<dbReference type="GO" id="GO:0015074">
    <property type="term" value="P:DNA integration"/>
    <property type="evidence" value="ECO:0007669"/>
    <property type="project" value="TreeGrafter"/>
</dbReference>
<dbReference type="GO" id="GO:0035861">
    <property type="term" value="C:site of double-strand break"/>
    <property type="evidence" value="ECO:0007669"/>
    <property type="project" value="TreeGrafter"/>
</dbReference>
<evidence type="ECO:0000259" key="1">
    <source>
        <dbReference type="Pfam" id="PF17906"/>
    </source>
</evidence>
<dbReference type="GO" id="GO:0031297">
    <property type="term" value="P:replication fork processing"/>
    <property type="evidence" value="ECO:0007669"/>
    <property type="project" value="TreeGrafter"/>
</dbReference>
<dbReference type="Pfam" id="PF17906">
    <property type="entry name" value="HTH_48"/>
    <property type="match status" value="1"/>
</dbReference>
<dbReference type="GO" id="GO:0000729">
    <property type="term" value="P:DNA double-strand break processing"/>
    <property type="evidence" value="ECO:0007669"/>
    <property type="project" value="TreeGrafter"/>
</dbReference>
<sequence>MKKKKKSTNSESPVPSVSSVSLDFFFFIGGYPRALSLLSLRQMENSDLRAAKVHYRHCLLHLYYSGVIAPEACKIICDTYGKDSVNVRTCRRWFCKFEKGNFDLRDRIREGRPHEIEDKVLEDIMQRNPPTPLWKMAKELGCIEPPGHGHIGHSQLLAKLSSCLCWILFQQCLQFMILNLLRSSSAFLVFQIKIPFLESLEPPPASIIIHSILPINILDNSSSFSSS</sequence>
<dbReference type="EMBL" id="AJVK01022800">
    <property type="status" value="NOT_ANNOTATED_CDS"/>
    <property type="molecule type" value="Genomic_DNA"/>
</dbReference>
<dbReference type="Gene3D" id="1.10.10.1450">
    <property type="match status" value="1"/>
</dbReference>
<dbReference type="GO" id="GO:0000793">
    <property type="term" value="C:condensed chromosome"/>
    <property type="evidence" value="ECO:0007669"/>
    <property type="project" value="TreeGrafter"/>
</dbReference>
<reference evidence="2" key="1">
    <citation type="submission" date="2022-08" db="UniProtKB">
        <authorList>
            <consortium name="EnsemblMetazoa"/>
        </authorList>
    </citation>
    <scope>IDENTIFICATION</scope>
    <source>
        <strain evidence="2">Israel</strain>
    </source>
</reference>
<dbReference type="GO" id="GO:0046975">
    <property type="term" value="F:histone H3K36 methyltransferase activity"/>
    <property type="evidence" value="ECO:0007669"/>
    <property type="project" value="TreeGrafter"/>
</dbReference>
<dbReference type="GO" id="GO:0003697">
    <property type="term" value="F:single-stranded DNA binding"/>
    <property type="evidence" value="ECO:0007669"/>
    <property type="project" value="TreeGrafter"/>
</dbReference>
<dbReference type="GO" id="GO:0044774">
    <property type="term" value="P:mitotic DNA integrity checkpoint signaling"/>
    <property type="evidence" value="ECO:0007669"/>
    <property type="project" value="TreeGrafter"/>
</dbReference>
<keyword evidence="3" id="KW-1185">Reference proteome</keyword>